<dbReference type="InterPro" id="IPR001602">
    <property type="entry name" value="UPF0047_YjbQ-like"/>
</dbReference>
<evidence type="ECO:0000313" key="1">
    <source>
        <dbReference type="EMBL" id="MBW2939399.1"/>
    </source>
</evidence>
<dbReference type="PANTHER" id="PTHR30615">
    <property type="entry name" value="UNCHARACTERIZED PROTEIN YJBQ-RELATED"/>
    <property type="match status" value="1"/>
</dbReference>
<protein>
    <submittedName>
        <fullName evidence="1">Secondary thiamine-phosphate synthase enzyme YjbQ</fullName>
    </submittedName>
</protein>
<accession>A0ABS6VM85</accession>
<dbReference type="Pfam" id="PF01894">
    <property type="entry name" value="YjbQ"/>
    <property type="match status" value="1"/>
</dbReference>
<gene>
    <name evidence="1" type="ORF">KXJ70_01325</name>
</gene>
<keyword evidence="2" id="KW-1185">Reference proteome</keyword>
<dbReference type="NCBIfam" id="TIGR00149">
    <property type="entry name" value="TIGR00149_YjbQ"/>
    <property type="match status" value="1"/>
</dbReference>
<dbReference type="Proteomes" id="UP001166291">
    <property type="component" value="Unassembled WGS sequence"/>
</dbReference>
<dbReference type="PROSITE" id="PS01314">
    <property type="entry name" value="UPF0047"/>
    <property type="match status" value="1"/>
</dbReference>
<organism evidence="1 2">
    <name type="scientific">Zhongshania aquimaris</name>
    <dbReference type="NCBI Taxonomy" id="2857107"/>
    <lineage>
        <taxon>Bacteria</taxon>
        <taxon>Pseudomonadati</taxon>
        <taxon>Pseudomonadota</taxon>
        <taxon>Gammaproteobacteria</taxon>
        <taxon>Cellvibrionales</taxon>
        <taxon>Spongiibacteraceae</taxon>
        <taxon>Zhongshania</taxon>
    </lineage>
</organism>
<sequence length="136" mass="15398">MIEQLTFFVSRQGLHSITTTVNETISRLFNKQNGLCTLFIQHTSASLLIQENYDDSARKDLEHWLNRLVPEHDPIYTHTLEGSDDMPAHIKASLTASSLSIPIINGKLALGTWQGIYLWEHRHAPSNRNVILHIGS</sequence>
<comment type="caution">
    <text evidence="1">The sequence shown here is derived from an EMBL/GenBank/DDBJ whole genome shotgun (WGS) entry which is preliminary data.</text>
</comment>
<dbReference type="PIRSF" id="PIRSF004681">
    <property type="entry name" value="UCP004681"/>
    <property type="match status" value="1"/>
</dbReference>
<reference evidence="1" key="1">
    <citation type="submission" date="2021-07" db="EMBL/GenBank/DDBJ databases">
        <title>Zhongshania sp. CAU 1632 isolated from seawater.</title>
        <authorList>
            <person name="Kim W."/>
        </authorList>
    </citation>
    <scope>NUCLEOTIDE SEQUENCE</scope>
    <source>
        <strain evidence="1">CAU 1632</strain>
    </source>
</reference>
<dbReference type="RefSeq" id="WP_219041659.1">
    <property type="nucleotide sequence ID" value="NZ_JAHWDQ010000001.1"/>
</dbReference>
<dbReference type="EMBL" id="JAHWDQ010000001">
    <property type="protein sequence ID" value="MBW2939399.1"/>
    <property type="molecule type" value="Genomic_DNA"/>
</dbReference>
<dbReference type="PANTHER" id="PTHR30615:SF8">
    <property type="entry name" value="UPF0047 PROTEIN C4A8.02C"/>
    <property type="match status" value="1"/>
</dbReference>
<evidence type="ECO:0000313" key="2">
    <source>
        <dbReference type="Proteomes" id="UP001166291"/>
    </source>
</evidence>
<name>A0ABS6VM85_9GAMM</name>
<proteinExistence type="predicted"/>